<dbReference type="PANTHER" id="PTHR43677">
    <property type="entry name" value="SHORT-CHAIN DEHYDROGENASE/REDUCTASE"/>
    <property type="match status" value="1"/>
</dbReference>
<dbReference type="CDD" id="cd05288">
    <property type="entry name" value="PGDH"/>
    <property type="match status" value="1"/>
</dbReference>
<dbReference type="SUPFAM" id="SSF51735">
    <property type="entry name" value="NAD(P)-binding Rossmann-fold domains"/>
    <property type="match status" value="1"/>
</dbReference>
<evidence type="ECO:0000259" key="1">
    <source>
        <dbReference type="SMART" id="SM00829"/>
    </source>
</evidence>
<dbReference type="InterPro" id="IPR011032">
    <property type="entry name" value="GroES-like_sf"/>
</dbReference>
<keyword evidence="3" id="KW-1185">Reference proteome</keyword>
<dbReference type="Pfam" id="PF16884">
    <property type="entry name" value="ADH_N_2"/>
    <property type="match status" value="1"/>
</dbReference>
<accession>A0ABV1VPQ8</accession>
<proteinExistence type="predicted"/>
<dbReference type="InterPro" id="IPR002364">
    <property type="entry name" value="Quin_OxRdtase/zeta-crystal_CS"/>
</dbReference>
<feature type="domain" description="Enoyl reductase (ER)" evidence="1">
    <location>
        <begin position="22"/>
        <end position="347"/>
    </location>
</feature>
<reference evidence="2 3" key="1">
    <citation type="submission" date="2024-06" db="EMBL/GenBank/DDBJ databases">
        <title>The Natural Products Discovery Center: Release of the First 8490 Sequenced Strains for Exploring Actinobacteria Biosynthetic Diversity.</title>
        <authorList>
            <person name="Kalkreuter E."/>
            <person name="Kautsar S.A."/>
            <person name="Yang D."/>
            <person name="Bader C.D."/>
            <person name="Teijaro C.N."/>
            <person name="Fluegel L."/>
            <person name="Davis C.M."/>
            <person name="Simpson J.R."/>
            <person name="Lauterbach L."/>
            <person name="Steele A.D."/>
            <person name="Gui C."/>
            <person name="Meng S."/>
            <person name="Li G."/>
            <person name="Viehrig K."/>
            <person name="Ye F."/>
            <person name="Su P."/>
            <person name="Kiefer A.F."/>
            <person name="Nichols A."/>
            <person name="Cepeda A.J."/>
            <person name="Yan W."/>
            <person name="Fan B."/>
            <person name="Jiang Y."/>
            <person name="Adhikari A."/>
            <person name="Zheng C.-J."/>
            <person name="Schuster L."/>
            <person name="Cowan T.M."/>
            <person name="Smanski M.J."/>
            <person name="Chevrette M.G."/>
            <person name="De Carvalho L.P.S."/>
            <person name="Shen B."/>
        </authorList>
    </citation>
    <scope>NUCLEOTIDE SEQUENCE [LARGE SCALE GENOMIC DNA]</scope>
    <source>
        <strain evidence="2 3">NPDC000632</strain>
    </source>
</reference>
<dbReference type="PANTHER" id="PTHR43677:SF3">
    <property type="entry name" value="PROSTAGLANDIN REDUCTASE 3"/>
    <property type="match status" value="1"/>
</dbReference>
<dbReference type="SMART" id="SM00829">
    <property type="entry name" value="PKS_ER"/>
    <property type="match status" value="1"/>
</dbReference>
<evidence type="ECO:0000313" key="3">
    <source>
        <dbReference type="Proteomes" id="UP001490330"/>
    </source>
</evidence>
<organism evidence="2 3">
    <name type="scientific">Streptomyces flaveolus</name>
    <dbReference type="NCBI Taxonomy" id="67297"/>
    <lineage>
        <taxon>Bacteria</taxon>
        <taxon>Bacillati</taxon>
        <taxon>Actinomycetota</taxon>
        <taxon>Actinomycetes</taxon>
        <taxon>Kitasatosporales</taxon>
        <taxon>Streptomycetaceae</taxon>
        <taxon>Streptomyces</taxon>
    </lineage>
</organism>
<dbReference type="RefSeq" id="WP_350724138.1">
    <property type="nucleotide sequence ID" value="NZ_JBEPCO010000051.1"/>
</dbReference>
<dbReference type="Gene3D" id="3.90.180.10">
    <property type="entry name" value="Medium-chain alcohol dehydrogenases, catalytic domain"/>
    <property type="match status" value="1"/>
</dbReference>
<evidence type="ECO:0000313" key="2">
    <source>
        <dbReference type="EMBL" id="MER6908473.1"/>
    </source>
</evidence>
<dbReference type="PROSITE" id="PS01162">
    <property type="entry name" value="QOR_ZETA_CRYSTAL"/>
    <property type="match status" value="1"/>
</dbReference>
<dbReference type="InterPro" id="IPR020843">
    <property type="entry name" value="ER"/>
</dbReference>
<dbReference type="Gene3D" id="3.40.50.720">
    <property type="entry name" value="NAD(P)-binding Rossmann-like Domain"/>
    <property type="match status" value="1"/>
</dbReference>
<dbReference type="EMBL" id="JBEPCV010000046">
    <property type="protein sequence ID" value="MER6908473.1"/>
    <property type="molecule type" value="Genomic_DNA"/>
</dbReference>
<dbReference type="Pfam" id="PF00107">
    <property type="entry name" value="ADH_zinc_N"/>
    <property type="match status" value="1"/>
</dbReference>
<dbReference type="InterPro" id="IPR036291">
    <property type="entry name" value="NAD(P)-bd_dom_sf"/>
</dbReference>
<dbReference type="Proteomes" id="UP001490330">
    <property type="component" value="Unassembled WGS sequence"/>
</dbReference>
<gene>
    <name evidence="2" type="ORF">ABT322_33015</name>
</gene>
<name>A0ABV1VPQ8_9ACTN</name>
<protein>
    <submittedName>
        <fullName evidence="2">NADP-dependent oxidoreductase</fullName>
    </submittedName>
</protein>
<dbReference type="SUPFAM" id="SSF50129">
    <property type="entry name" value="GroES-like"/>
    <property type="match status" value="1"/>
</dbReference>
<dbReference type="InterPro" id="IPR051397">
    <property type="entry name" value="Zn-ADH-like_protein"/>
</dbReference>
<sequence>MTTVLPRTSREVRLARVPEALPVPADFTVVETATPAPAPGHVLVRNRHFQVFGGLRTLIGGGAEGTPVPGLSPGDALFGPAVGEVVVAPPDSSLRPGDLVTHLMGWREYALVPLAGCAPLGPAAEPVARLSSGSAAYGALTRLAGVREGDVVLVTGAAGGVGSLAGQIARLLGAARVIGTTGSPDKAARLTSELGYDAVLTGGSWRGERDTAHGAFSRQLAEAAPDGIDVLLDNVGGVQLTAAVTAARQGARFALVGALSGQLDPESPGATAPTRIDTFRLVVKGVSVRGYTGVDHPEVEAEWNDRFDGWLRSGEIRFPLTRFEGIDRAPRALQELTGGETFGTVVVDLPGHG</sequence>
<dbReference type="InterPro" id="IPR013149">
    <property type="entry name" value="ADH-like_C"/>
</dbReference>
<dbReference type="InterPro" id="IPR041694">
    <property type="entry name" value="ADH_N_2"/>
</dbReference>
<comment type="caution">
    <text evidence="2">The sequence shown here is derived from an EMBL/GenBank/DDBJ whole genome shotgun (WGS) entry which is preliminary data.</text>
</comment>